<dbReference type="PANTHER" id="PTHR46066">
    <property type="entry name" value="CHITINASE DOMAIN-CONTAINING PROTEIN 1 FAMILY MEMBER"/>
    <property type="match status" value="1"/>
</dbReference>
<dbReference type="InterPro" id="IPR001223">
    <property type="entry name" value="Glyco_hydro18_cat"/>
</dbReference>
<dbReference type="GO" id="GO:0016787">
    <property type="term" value="F:hydrolase activity"/>
    <property type="evidence" value="ECO:0007669"/>
    <property type="project" value="UniProtKB-KW"/>
</dbReference>
<dbReference type="PANTHER" id="PTHR46066:SF2">
    <property type="entry name" value="CHITINASE DOMAIN-CONTAINING PROTEIN 1"/>
    <property type="match status" value="1"/>
</dbReference>
<keyword evidence="2" id="KW-0378">Hydrolase</keyword>
<comment type="caution">
    <text evidence="2">The sequence shown here is derived from an EMBL/GenBank/DDBJ whole genome shotgun (WGS) entry which is preliminary data.</text>
</comment>
<dbReference type="Proteomes" id="UP001500279">
    <property type="component" value="Unassembled WGS sequence"/>
</dbReference>
<evidence type="ECO:0000259" key="1">
    <source>
        <dbReference type="PROSITE" id="PS51910"/>
    </source>
</evidence>
<keyword evidence="3" id="KW-1185">Reference proteome</keyword>
<dbReference type="Pfam" id="PF00704">
    <property type="entry name" value="Glyco_hydro_18"/>
    <property type="match status" value="1"/>
</dbReference>
<dbReference type="InterPro" id="IPR017853">
    <property type="entry name" value="GH"/>
</dbReference>
<name>A0ABN1K0M6_9BURK</name>
<accession>A0ABN1K0M6</accession>
<dbReference type="Gene3D" id="3.20.20.80">
    <property type="entry name" value="Glycosidases"/>
    <property type="match status" value="1"/>
</dbReference>
<proteinExistence type="predicted"/>
<feature type="domain" description="GH18" evidence="1">
    <location>
        <begin position="18"/>
        <end position="355"/>
    </location>
</feature>
<evidence type="ECO:0000313" key="2">
    <source>
        <dbReference type="EMBL" id="GAA0751413.1"/>
    </source>
</evidence>
<dbReference type="EMBL" id="BAAAEW010000014">
    <property type="protein sequence ID" value="GAA0751413.1"/>
    <property type="molecule type" value="Genomic_DNA"/>
</dbReference>
<dbReference type="Gene3D" id="3.10.50.10">
    <property type="match status" value="1"/>
</dbReference>
<dbReference type="SMART" id="SM00636">
    <property type="entry name" value="Glyco_18"/>
    <property type="match status" value="1"/>
</dbReference>
<dbReference type="SUPFAM" id="SSF51445">
    <property type="entry name" value="(Trans)glycosidases"/>
    <property type="match status" value="1"/>
</dbReference>
<dbReference type="InterPro" id="IPR011583">
    <property type="entry name" value="Chitinase_II/V-like_cat"/>
</dbReference>
<protein>
    <submittedName>
        <fullName evidence="2">Glycoside hydrolase family 18 protein</fullName>
    </submittedName>
</protein>
<dbReference type="PROSITE" id="PS51910">
    <property type="entry name" value="GH18_2"/>
    <property type="match status" value="1"/>
</dbReference>
<evidence type="ECO:0000313" key="3">
    <source>
        <dbReference type="Proteomes" id="UP001500279"/>
    </source>
</evidence>
<sequence length="355" mass="37309">MSVAGVLPSQISAATAAPLVLAYTDGQVPVAYTNLQAFYAQLGAVGLGSTWSLLADGSLSDVGMSSTTQKIIKFAKKKALPLYPTVSDYSDALGEFDPAVSRGILASAATREASLSAMLQLAVGQGFAGIDLDWEAVEEGNATAFSSFVADLAARLHAQGLKLILSVPPKFDDTSSPWLAGYDYAALGVSVDWLQVMTYDEVGPGWCTTGFNHGKWPGPESGLDWQQAVLGYTLARVPAAKVLSGLPAYGYDYSTGKVVYWSKYGKTIAAHAGAVMVRDSASATPSASWGTVTPQRDGKPWSKATRQPVLWFDDAQSLAVKTALVRSLGLGGTSVWAMGYEDAAFWDAVTAGLKP</sequence>
<gene>
    <name evidence="2" type="ORF">GCM10009107_24110</name>
</gene>
<reference evidence="2 3" key="1">
    <citation type="journal article" date="2019" name="Int. J. Syst. Evol. Microbiol.">
        <title>The Global Catalogue of Microorganisms (GCM) 10K type strain sequencing project: providing services to taxonomists for standard genome sequencing and annotation.</title>
        <authorList>
            <consortium name="The Broad Institute Genomics Platform"/>
            <consortium name="The Broad Institute Genome Sequencing Center for Infectious Disease"/>
            <person name="Wu L."/>
            <person name="Ma J."/>
        </authorList>
    </citation>
    <scope>NUCLEOTIDE SEQUENCE [LARGE SCALE GENOMIC DNA]</scope>
    <source>
        <strain evidence="2 3">JCM 15503</strain>
    </source>
</reference>
<dbReference type="InterPro" id="IPR029070">
    <property type="entry name" value="Chitinase_insertion_sf"/>
</dbReference>
<organism evidence="2 3">
    <name type="scientific">Ideonella azotifigens</name>
    <dbReference type="NCBI Taxonomy" id="513160"/>
    <lineage>
        <taxon>Bacteria</taxon>
        <taxon>Pseudomonadati</taxon>
        <taxon>Pseudomonadota</taxon>
        <taxon>Betaproteobacteria</taxon>
        <taxon>Burkholderiales</taxon>
        <taxon>Sphaerotilaceae</taxon>
        <taxon>Ideonella</taxon>
    </lineage>
</organism>